<evidence type="ECO:0000313" key="1">
    <source>
        <dbReference type="EMBL" id="AMP14880.1"/>
    </source>
</evidence>
<sequence length="111" mass="12132">MSAVSGNAAIEQALSLLKTDREAIRSAHWNTRSLAARRIAVMSASMPKERADEALKNFNALERGMICIKVRQLIKQLEEVAIAMQGGVMPDNTEGERFHQANGIADIGKVI</sequence>
<reference evidence="1 2" key="1">
    <citation type="submission" date="2015-11" db="EMBL/GenBank/DDBJ databases">
        <title>Exploring the genomic traits of fungus-feeding bacterial genus Collimonas.</title>
        <authorList>
            <person name="Song C."/>
            <person name="Schmidt R."/>
            <person name="de Jager V."/>
            <person name="Krzyzanowska D."/>
            <person name="Jongedijk E."/>
            <person name="Cankar K."/>
            <person name="Beekwilder J."/>
            <person name="van Veen A."/>
            <person name="de Boer W."/>
            <person name="van Veen J.A."/>
            <person name="Garbeva P."/>
        </authorList>
    </citation>
    <scope>NUCLEOTIDE SEQUENCE [LARGE SCALE GENOMIC DNA]</scope>
    <source>
        <strain evidence="1 2">Ter291</strain>
    </source>
</reference>
<gene>
    <name evidence="1" type="ORF">CPter291_2623</name>
</gene>
<accession>A0ABN4M9D4</accession>
<evidence type="ECO:0000313" key="2">
    <source>
        <dbReference type="Proteomes" id="UP000074914"/>
    </source>
</evidence>
<dbReference type="Proteomes" id="UP000074914">
    <property type="component" value="Chromosome"/>
</dbReference>
<keyword evidence="2" id="KW-1185">Reference proteome</keyword>
<protein>
    <submittedName>
        <fullName evidence="1">Uncharacterized protein</fullName>
    </submittedName>
</protein>
<dbReference type="EMBL" id="CP013236">
    <property type="protein sequence ID" value="AMP14880.1"/>
    <property type="molecule type" value="Genomic_DNA"/>
</dbReference>
<proteinExistence type="predicted"/>
<name>A0ABN4M9D4_9BURK</name>
<organism evidence="1 2">
    <name type="scientific">Collimonas pratensis</name>
    <dbReference type="NCBI Taxonomy" id="279113"/>
    <lineage>
        <taxon>Bacteria</taxon>
        <taxon>Pseudomonadati</taxon>
        <taxon>Pseudomonadota</taxon>
        <taxon>Betaproteobacteria</taxon>
        <taxon>Burkholderiales</taxon>
        <taxon>Oxalobacteraceae</taxon>
        <taxon>Collimonas</taxon>
    </lineage>
</organism>
<dbReference type="RefSeq" id="WP_062115486.1">
    <property type="nucleotide sequence ID" value="NZ_CP013236.1"/>
</dbReference>